<evidence type="ECO:0000313" key="7">
    <source>
        <dbReference type="EMBL" id="ABI56775.1"/>
    </source>
</evidence>
<dbReference type="HOGENOM" id="CLU_094127_2_0_6"/>
<dbReference type="InterPro" id="IPR003772">
    <property type="entry name" value="YceD"/>
</dbReference>
<comment type="similarity">
    <text evidence="2">Belongs to the DUF177 domain family.</text>
</comment>
<evidence type="ECO:0000256" key="6">
    <source>
        <dbReference type="SAM" id="MobiDB-lite"/>
    </source>
</evidence>
<dbReference type="PANTHER" id="PTHR38099">
    <property type="entry name" value="LARGE RIBOSOMAL RNA SUBUNIT ACCUMULATION PROTEIN YCED"/>
    <property type="match status" value="1"/>
</dbReference>
<feature type="region of interest" description="Disordered" evidence="6">
    <location>
        <begin position="138"/>
        <end position="181"/>
    </location>
</feature>
<dbReference type="eggNOG" id="COG1399">
    <property type="taxonomic scope" value="Bacteria"/>
</dbReference>
<evidence type="ECO:0000256" key="5">
    <source>
        <dbReference type="ARBA" id="ARBA00031841"/>
    </source>
</evidence>
<dbReference type="Proteomes" id="UP000001962">
    <property type="component" value="Chromosome"/>
</dbReference>
<dbReference type="OrthoDB" id="9786771at2"/>
<sequence length="181" mass="19636">MSSSPLPEYLVHDMFTEAGTRLEGRLPRAAMARLSAEAVVADQAARVRVALRAFRDDQGRQRLSGAVSASITLRCQRCLQPYEQALDAEVALQLVASEHEAESLAPEFDPLVMATGKLPLVAVVEDELLLAMPAIARHPEGGCATPDNPAEAQDEPDERAKNPFAVLERMKCPSDTDQDDT</sequence>
<reference evidence="8" key="1">
    <citation type="submission" date="2006-08" db="EMBL/GenBank/DDBJ databases">
        <title>Complete sequence of Alkalilimnicola ehrilichei MLHE-1.</title>
        <authorList>
            <person name="Copeland A."/>
            <person name="Lucas S."/>
            <person name="Lapidus A."/>
            <person name="Barry K."/>
            <person name="Detter J.C."/>
            <person name="Glavina del Rio T."/>
            <person name="Hammon N."/>
            <person name="Israni S."/>
            <person name="Dalin E."/>
            <person name="Tice H."/>
            <person name="Pitluck S."/>
            <person name="Sims D."/>
            <person name="Brettin T."/>
            <person name="Bruce D."/>
            <person name="Han C."/>
            <person name="Tapia R."/>
            <person name="Gilna P."/>
            <person name="Schmutz J."/>
            <person name="Larimer F."/>
            <person name="Land M."/>
            <person name="Hauser L."/>
            <person name="Kyrpides N."/>
            <person name="Mikhailova N."/>
            <person name="Oremland R.S."/>
            <person name="Hoeft S.E."/>
            <person name="Switzer-Blum J."/>
            <person name="Kulp T."/>
            <person name="King G."/>
            <person name="Tabita R."/>
            <person name="Witte B."/>
            <person name="Santini J.M."/>
            <person name="Basu P."/>
            <person name="Hollibaugh J.T."/>
            <person name="Xie G."/>
            <person name="Stolz J.F."/>
            <person name="Richardson P."/>
        </authorList>
    </citation>
    <scope>NUCLEOTIDE SEQUENCE [LARGE SCALE GENOMIC DNA]</scope>
    <source>
        <strain evidence="8">ATCC BAA-1101 / DSM 17681 / MLHE-1</strain>
    </source>
</reference>
<dbReference type="KEGG" id="aeh:Mlg_1426"/>
<organism evidence="7 8">
    <name type="scientific">Alkalilimnicola ehrlichii (strain ATCC BAA-1101 / DSM 17681 / MLHE-1)</name>
    <dbReference type="NCBI Taxonomy" id="187272"/>
    <lineage>
        <taxon>Bacteria</taxon>
        <taxon>Pseudomonadati</taxon>
        <taxon>Pseudomonadota</taxon>
        <taxon>Gammaproteobacteria</taxon>
        <taxon>Chromatiales</taxon>
        <taxon>Ectothiorhodospiraceae</taxon>
        <taxon>Alkalilimnicola</taxon>
    </lineage>
</organism>
<evidence type="ECO:0000256" key="1">
    <source>
        <dbReference type="ARBA" id="ARBA00002868"/>
    </source>
</evidence>
<dbReference type="AlphaFoldDB" id="Q0A8R2"/>
<dbReference type="EMBL" id="CP000453">
    <property type="protein sequence ID" value="ABI56775.1"/>
    <property type="molecule type" value="Genomic_DNA"/>
</dbReference>
<evidence type="ECO:0000256" key="3">
    <source>
        <dbReference type="ARBA" id="ARBA00015716"/>
    </source>
</evidence>
<dbReference type="InterPro" id="IPR039255">
    <property type="entry name" value="YceD_bac"/>
</dbReference>
<evidence type="ECO:0000313" key="8">
    <source>
        <dbReference type="Proteomes" id="UP000001962"/>
    </source>
</evidence>
<dbReference type="RefSeq" id="WP_011629170.1">
    <property type="nucleotide sequence ID" value="NC_008340.1"/>
</dbReference>
<name>Q0A8R2_ALKEH</name>
<accession>Q0A8R2</accession>
<keyword evidence="4" id="KW-0690">Ribosome biogenesis</keyword>
<evidence type="ECO:0000256" key="2">
    <source>
        <dbReference type="ARBA" id="ARBA00010740"/>
    </source>
</evidence>
<evidence type="ECO:0000256" key="4">
    <source>
        <dbReference type="ARBA" id="ARBA00022517"/>
    </source>
</evidence>
<keyword evidence="8" id="KW-1185">Reference proteome</keyword>
<dbReference type="GO" id="GO:0042254">
    <property type="term" value="P:ribosome biogenesis"/>
    <property type="evidence" value="ECO:0007669"/>
    <property type="project" value="UniProtKB-KW"/>
</dbReference>
<dbReference type="GO" id="GO:0005829">
    <property type="term" value="C:cytosol"/>
    <property type="evidence" value="ECO:0007669"/>
    <property type="project" value="TreeGrafter"/>
</dbReference>
<dbReference type="PANTHER" id="PTHR38099:SF1">
    <property type="entry name" value="LARGE RIBOSOMAL RNA SUBUNIT ACCUMULATION PROTEIN YCED"/>
    <property type="match status" value="1"/>
</dbReference>
<dbReference type="Pfam" id="PF02620">
    <property type="entry name" value="YceD"/>
    <property type="match status" value="1"/>
</dbReference>
<protein>
    <recommendedName>
        <fullName evidence="3">Large ribosomal RNA subunit accumulation protein YceD</fullName>
    </recommendedName>
    <alternativeName>
        <fullName evidence="5">23S rRNA accumulation protein YceD</fullName>
    </alternativeName>
</protein>
<proteinExistence type="inferred from homology"/>
<comment type="function">
    <text evidence="1">Plays a role in synthesis, processing and/or stability of 23S rRNA.</text>
</comment>
<gene>
    <name evidence="7" type="ordered locus">Mlg_1426</name>
</gene>